<organism evidence="2 3">
    <name type="scientific">Butyricimonas faecalis</name>
    <dbReference type="NCBI Taxonomy" id="2093856"/>
    <lineage>
        <taxon>Bacteria</taxon>
        <taxon>Pseudomonadati</taxon>
        <taxon>Bacteroidota</taxon>
        <taxon>Bacteroidia</taxon>
        <taxon>Bacteroidales</taxon>
        <taxon>Odoribacteraceae</taxon>
        <taxon>Butyricimonas</taxon>
    </lineage>
</organism>
<sequence>MKRLVLISLLACASVCFAFTNASAPATYSRTVAGTVYDSQDLTPLGGIEISEIVAGKVMQTTKTDGDGHFSLTATQSRTMITFSDPSGDYQSSTMSFDMNKEDCSDLSVPLALN</sequence>
<name>A0A3Q9IRU1_9BACT</name>
<evidence type="ECO:0000313" key="3">
    <source>
        <dbReference type="Proteomes" id="UP000270673"/>
    </source>
</evidence>
<dbReference type="SUPFAM" id="SSF49464">
    <property type="entry name" value="Carboxypeptidase regulatory domain-like"/>
    <property type="match status" value="1"/>
</dbReference>
<evidence type="ECO:0000256" key="1">
    <source>
        <dbReference type="SAM" id="SignalP"/>
    </source>
</evidence>
<dbReference type="AlphaFoldDB" id="A0A3Q9IRU1"/>
<accession>A0A3Q9IRU1</accession>
<protein>
    <recommendedName>
        <fullName evidence="4">Carboxypeptidase regulatory-like domain-containing protein</fullName>
    </recommendedName>
</protein>
<dbReference type="Gene3D" id="2.60.40.1120">
    <property type="entry name" value="Carboxypeptidase-like, regulatory domain"/>
    <property type="match status" value="1"/>
</dbReference>
<proteinExistence type="predicted"/>
<evidence type="ECO:0000313" key="2">
    <source>
        <dbReference type="EMBL" id="AZS29491.1"/>
    </source>
</evidence>
<dbReference type="InterPro" id="IPR008969">
    <property type="entry name" value="CarboxyPept-like_regulatory"/>
</dbReference>
<keyword evidence="1" id="KW-0732">Signal</keyword>
<dbReference type="EMBL" id="CP032819">
    <property type="protein sequence ID" value="AZS29491.1"/>
    <property type="molecule type" value="Genomic_DNA"/>
</dbReference>
<evidence type="ECO:0008006" key="4">
    <source>
        <dbReference type="Google" id="ProtNLM"/>
    </source>
</evidence>
<keyword evidence="3" id="KW-1185">Reference proteome</keyword>
<feature type="chain" id="PRO_5018743186" description="Carboxypeptidase regulatory-like domain-containing protein" evidence="1">
    <location>
        <begin position="19"/>
        <end position="114"/>
    </location>
</feature>
<gene>
    <name evidence="2" type="ORF">D8S85_07900</name>
</gene>
<dbReference type="Proteomes" id="UP000270673">
    <property type="component" value="Chromosome"/>
</dbReference>
<dbReference type="KEGG" id="buy:D8S85_07900"/>
<dbReference type="OrthoDB" id="1098951at2"/>
<reference evidence="2 3" key="1">
    <citation type="submission" date="2018-10" db="EMBL/GenBank/DDBJ databases">
        <title>Butyricimonas faecalis sp. nov., isolated from human faeces and emended description of the genus Butyricimonas.</title>
        <authorList>
            <person name="Le Roy T."/>
            <person name="Van der Smissen P."/>
            <person name="Paquot A."/>
            <person name="Delzenne N."/>
            <person name="Muccioli G."/>
            <person name="Collet J.-F."/>
            <person name="Cani P.D."/>
        </authorList>
    </citation>
    <scope>NUCLEOTIDE SEQUENCE [LARGE SCALE GENOMIC DNA]</scope>
    <source>
        <strain evidence="2 3">H184</strain>
    </source>
</reference>
<feature type="signal peptide" evidence="1">
    <location>
        <begin position="1"/>
        <end position="18"/>
    </location>
</feature>
<dbReference type="RefSeq" id="WP_106480220.1">
    <property type="nucleotide sequence ID" value="NZ_CP032819.1"/>
</dbReference>